<comment type="caution">
    <text evidence="1">The sequence shown here is derived from an EMBL/GenBank/DDBJ whole genome shotgun (WGS) entry which is preliminary data.</text>
</comment>
<dbReference type="Proteomes" id="UP000559027">
    <property type="component" value="Unassembled WGS sequence"/>
</dbReference>
<name>A0A8H5CLT8_9AGAR</name>
<reference evidence="1 2" key="1">
    <citation type="journal article" date="2020" name="ISME J.">
        <title>Uncovering the hidden diversity of litter-decomposition mechanisms in mushroom-forming fungi.</title>
        <authorList>
            <person name="Floudas D."/>
            <person name="Bentzer J."/>
            <person name="Ahren D."/>
            <person name="Johansson T."/>
            <person name="Persson P."/>
            <person name="Tunlid A."/>
        </authorList>
    </citation>
    <scope>NUCLEOTIDE SEQUENCE [LARGE SCALE GENOMIC DNA]</scope>
    <source>
        <strain evidence="1 2">CBS 146.42</strain>
    </source>
</reference>
<dbReference type="OrthoDB" id="3010849at2759"/>
<sequence>MKSLLPRSFSRSLPTILPSSRSNHDHILSLPDYYRDTRREVYGPYFSSETQFMRTMETLYDDYEEGSRASCLLDTWLPDEEDFETKSHSTESTLDASGLPSLCSSIYFDEVPISSSRSEKSDCLRLGRVLLQGFVSLFYGGRRHWRRKD</sequence>
<dbReference type="AlphaFoldDB" id="A0A8H5CLT8"/>
<evidence type="ECO:0000313" key="2">
    <source>
        <dbReference type="Proteomes" id="UP000559027"/>
    </source>
</evidence>
<evidence type="ECO:0000313" key="1">
    <source>
        <dbReference type="EMBL" id="KAF5344166.1"/>
    </source>
</evidence>
<keyword evidence="2" id="KW-1185">Reference proteome</keyword>
<protein>
    <submittedName>
        <fullName evidence="1">Uncharacterized protein</fullName>
    </submittedName>
</protein>
<organism evidence="1 2">
    <name type="scientific">Leucocoprinus leucothites</name>
    <dbReference type="NCBI Taxonomy" id="201217"/>
    <lineage>
        <taxon>Eukaryota</taxon>
        <taxon>Fungi</taxon>
        <taxon>Dikarya</taxon>
        <taxon>Basidiomycota</taxon>
        <taxon>Agaricomycotina</taxon>
        <taxon>Agaricomycetes</taxon>
        <taxon>Agaricomycetidae</taxon>
        <taxon>Agaricales</taxon>
        <taxon>Agaricineae</taxon>
        <taxon>Agaricaceae</taxon>
        <taxon>Leucocoprinus</taxon>
    </lineage>
</organism>
<gene>
    <name evidence="1" type="ORF">D9756_011401</name>
</gene>
<proteinExistence type="predicted"/>
<dbReference type="EMBL" id="JAACJO010000072">
    <property type="protein sequence ID" value="KAF5344166.1"/>
    <property type="molecule type" value="Genomic_DNA"/>
</dbReference>
<accession>A0A8H5CLT8</accession>